<sequence>MKKKLVVMVSGNGSNLQAVIDGIKNGSIDYKIEAVVSNKKEAFALSRAERAGIKTIYRPFKKGSSRNEYDALLAEKVKEFKPDYVLLLGWMRILTDSFIASFKDRLINLHPALPGTFPGTEAIERQYEAFMKGEISGCGIMTHFVPDEGVDSGPVIFTEEVPVFQGDRLEDFEKRVHEAEHALVIKTLRFLSEVR</sequence>
<comment type="catalytic activity">
    <reaction evidence="4">
        <text>N(1)-(5-phospho-beta-D-ribosyl)glycinamide + (6R)-10-formyltetrahydrofolate = N(2)-formyl-N(1)-(5-phospho-beta-D-ribosyl)glycinamide + (6S)-5,6,7,8-tetrahydrofolate + H(+)</text>
        <dbReference type="Rhea" id="RHEA:15053"/>
        <dbReference type="ChEBI" id="CHEBI:15378"/>
        <dbReference type="ChEBI" id="CHEBI:57453"/>
        <dbReference type="ChEBI" id="CHEBI:143788"/>
        <dbReference type="ChEBI" id="CHEBI:147286"/>
        <dbReference type="ChEBI" id="CHEBI:195366"/>
        <dbReference type="EC" id="2.1.2.2"/>
    </reaction>
</comment>
<keyword evidence="2 4" id="KW-0808">Transferase</keyword>
<evidence type="ECO:0000313" key="8">
    <source>
        <dbReference type="Proteomes" id="UP001058682"/>
    </source>
</evidence>
<dbReference type="GO" id="GO:0005737">
    <property type="term" value="C:cytoplasm"/>
    <property type="evidence" value="ECO:0007669"/>
    <property type="project" value="TreeGrafter"/>
</dbReference>
<feature type="active site" description="Proton donor" evidence="4">
    <location>
        <position position="110"/>
    </location>
</feature>
<evidence type="ECO:0000256" key="3">
    <source>
        <dbReference type="ARBA" id="ARBA00022755"/>
    </source>
</evidence>
<keyword evidence="3 4" id="KW-0658">Purine biosynthesis</keyword>
<feature type="site" description="Raises pKa of active site His" evidence="4">
    <location>
        <position position="151"/>
    </location>
</feature>
<dbReference type="AlphaFoldDB" id="A0AAE9MTE9"/>
<evidence type="ECO:0000256" key="4">
    <source>
        <dbReference type="HAMAP-Rule" id="MF_01930"/>
    </source>
</evidence>
<comment type="similarity">
    <text evidence="4">Belongs to the GART family.</text>
</comment>
<dbReference type="CDD" id="cd08645">
    <property type="entry name" value="FMT_core_GART"/>
    <property type="match status" value="1"/>
</dbReference>
<dbReference type="GO" id="GO:0006189">
    <property type="term" value="P:'de novo' IMP biosynthetic process"/>
    <property type="evidence" value="ECO:0007669"/>
    <property type="project" value="UniProtKB-UniRule"/>
</dbReference>
<dbReference type="Proteomes" id="UP001059401">
    <property type="component" value="Chromosome"/>
</dbReference>
<comment type="function">
    <text evidence="4">Catalyzes the transfer of a formyl group from 10-formyltetrahydrofolate to 5-phospho-ribosyl-glycinamide (GAR), producing 5-phospho-ribosyl-N-formylglycinamide (FGAR) and tetrahydrofolate.</text>
</comment>
<evidence type="ECO:0000313" key="7">
    <source>
        <dbReference type="EMBL" id="UTY33471.1"/>
    </source>
</evidence>
<dbReference type="HAMAP" id="MF_01930">
    <property type="entry name" value="PurN"/>
    <property type="match status" value="1"/>
</dbReference>
<dbReference type="SUPFAM" id="SSF53328">
    <property type="entry name" value="Formyltransferase"/>
    <property type="match status" value="1"/>
</dbReference>
<organism evidence="7 8">
    <name type="scientific">Treponema putidum</name>
    <dbReference type="NCBI Taxonomy" id="221027"/>
    <lineage>
        <taxon>Bacteria</taxon>
        <taxon>Pseudomonadati</taxon>
        <taxon>Spirochaetota</taxon>
        <taxon>Spirochaetia</taxon>
        <taxon>Spirochaetales</taxon>
        <taxon>Treponemataceae</taxon>
        <taxon>Treponema</taxon>
    </lineage>
</organism>
<evidence type="ECO:0000313" key="6">
    <source>
        <dbReference type="EMBL" id="UTY28606.1"/>
    </source>
</evidence>
<protein>
    <recommendedName>
        <fullName evidence="4">Phosphoribosylglycinamide formyltransferase</fullName>
        <ecNumber evidence="4">2.1.2.2</ecNumber>
    </recommendedName>
    <alternativeName>
        <fullName evidence="4">5'-phosphoribosylglycinamide transformylase</fullName>
    </alternativeName>
    <alternativeName>
        <fullName evidence="4">GAR transformylase</fullName>
        <shortName evidence="4">GART</shortName>
    </alternativeName>
</protein>
<dbReference type="NCBIfam" id="TIGR00639">
    <property type="entry name" value="PurN"/>
    <property type="match status" value="1"/>
</dbReference>
<feature type="binding site" evidence="4">
    <location>
        <position position="108"/>
    </location>
    <ligand>
        <name>(6R)-10-formyltetrahydrofolate</name>
        <dbReference type="ChEBI" id="CHEBI:195366"/>
    </ligand>
</feature>
<evidence type="ECO:0000313" key="9">
    <source>
        <dbReference type="Proteomes" id="UP001059401"/>
    </source>
</evidence>
<keyword evidence="9" id="KW-1185">Reference proteome</keyword>
<evidence type="ECO:0000256" key="1">
    <source>
        <dbReference type="ARBA" id="ARBA00005054"/>
    </source>
</evidence>
<dbReference type="Pfam" id="PF00551">
    <property type="entry name" value="Formyl_trans_N"/>
    <property type="match status" value="1"/>
</dbReference>
<dbReference type="PANTHER" id="PTHR43369">
    <property type="entry name" value="PHOSPHORIBOSYLGLYCINAMIDE FORMYLTRANSFERASE"/>
    <property type="match status" value="1"/>
</dbReference>
<accession>A0AAE9MTE9</accession>
<dbReference type="GO" id="GO:0004644">
    <property type="term" value="F:phosphoribosylglycinamide formyltransferase activity"/>
    <property type="evidence" value="ECO:0007669"/>
    <property type="project" value="UniProtKB-UniRule"/>
</dbReference>
<dbReference type="InterPro" id="IPR002376">
    <property type="entry name" value="Formyl_transf_N"/>
</dbReference>
<feature type="domain" description="Formyl transferase N-terminal" evidence="5">
    <location>
        <begin position="3"/>
        <end position="187"/>
    </location>
</feature>
<dbReference type="EMBL" id="CP038802">
    <property type="protein sequence ID" value="UTY28606.1"/>
    <property type="molecule type" value="Genomic_DNA"/>
</dbReference>
<dbReference type="Gene3D" id="3.40.50.170">
    <property type="entry name" value="Formyl transferase, N-terminal domain"/>
    <property type="match status" value="1"/>
</dbReference>
<dbReference type="PANTHER" id="PTHR43369:SF2">
    <property type="entry name" value="PHOSPHORIBOSYLGLYCINAMIDE FORMYLTRANSFERASE"/>
    <property type="match status" value="1"/>
</dbReference>
<name>A0AAE9MTE9_9SPIR</name>
<dbReference type="InterPro" id="IPR004607">
    <property type="entry name" value="GART"/>
</dbReference>
<dbReference type="Proteomes" id="UP001058682">
    <property type="component" value="Chromosome"/>
</dbReference>
<dbReference type="EMBL" id="CP038804">
    <property type="protein sequence ID" value="UTY33471.1"/>
    <property type="molecule type" value="Genomic_DNA"/>
</dbReference>
<evidence type="ECO:0000259" key="5">
    <source>
        <dbReference type="Pfam" id="PF00551"/>
    </source>
</evidence>
<feature type="binding site" evidence="4">
    <location>
        <begin position="13"/>
        <end position="15"/>
    </location>
    <ligand>
        <name>N(1)-(5-phospho-beta-D-ribosyl)glycinamide</name>
        <dbReference type="ChEBI" id="CHEBI:143788"/>
    </ligand>
</feature>
<evidence type="ECO:0000256" key="2">
    <source>
        <dbReference type="ARBA" id="ARBA00022679"/>
    </source>
</evidence>
<proteinExistence type="inferred from homology"/>
<dbReference type="RefSeq" id="WP_255806388.1">
    <property type="nucleotide sequence ID" value="NZ_CP038802.1"/>
</dbReference>
<dbReference type="InterPro" id="IPR036477">
    <property type="entry name" value="Formyl_transf_N_sf"/>
</dbReference>
<reference evidence="7" key="1">
    <citation type="submission" date="2019-04" db="EMBL/GenBank/DDBJ databases">
        <title>Whole genome sequencing of oral phylogroup 2 treponemes.</title>
        <authorList>
            <person name="Chan Y."/>
            <person name="Zeng H.H."/>
            <person name="Yu X.L."/>
            <person name="Leung W.K."/>
            <person name="Watt R.M."/>
        </authorList>
    </citation>
    <scope>NUCLEOTIDE SEQUENCE</scope>
    <source>
        <strain evidence="7">OMZ 835</strain>
        <strain evidence="6">OMZ 847</strain>
    </source>
</reference>
<feature type="binding site" evidence="4">
    <location>
        <begin position="91"/>
        <end position="94"/>
    </location>
    <ligand>
        <name>(6R)-10-formyltetrahydrofolate</name>
        <dbReference type="ChEBI" id="CHEBI:195366"/>
    </ligand>
</feature>
<dbReference type="EC" id="2.1.2.2" evidence="4"/>
<comment type="pathway">
    <text evidence="1 4">Purine metabolism; IMP biosynthesis via de novo pathway; N(2)-formyl-N(1)-(5-phospho-D-ribosyl)glycinamide from N(1)-(5-phospho-D-ribosyl)glycinamide (10-formyl THF route): step 1/1.</text>
</comment>
<feature type="binding site" evidence="4">
    <location>
        <position position="66"/>
    </location>
    <ligand>
        <name>(6R)-10-formyltetrahydrofolate</name>
        <dbReference type="ChEBI" id="CHEBI:195366"/>
    </ligand>
</feature>
<gene>
    <name evidence="4 7" type="primary">purN</name>
    <name evidence="7" type="ORF">E4N74_05165</name>
    <name evidence="6" type="ORF">E4N76_06080</name>
</gene>